<organism evidence="1 2">
    <name type="scientific">Trifolium medium</name>
    <dbReference type="NCBI Taxonomy" id="97028"/>
    <lineage>
        <taxon>Eukaryota</taxon>
        <taxon>Viridiplantae</taxon>
        <taxon>Streptophyta</taxon>
        <taxon>Embryophyta</taxon>
        <taxon>Tracheophyta</taxon>
        <taxon>Spermatophyta</taxon>
        <taxon>Magnoliopsida</taxon>
        <taxon>eudicotyledons</taxon>
        <taxon>Gunneridae</taxon>
        <taxon>Pentapetalae</taxon>
        <taxon>rosids</taxon>
        <taxon>fabids</taxon>
        <taxon>Fabales</taxon>
        <taxon>Fabaceae</taxon>
        <taxon>Papilionoideae</taxon>
        <taxon>50 kb inversion clade</taxon>
        <taxon>NPAAA clade</taxon>
        <taxon>Hologalegina</taxon>
        <taxon>IRL clade</taxon>
        <taxon>Trifolieae</taxon>
        <taxon>Trifolium</taxon>
    </lineage>
</organism>
<protein>
    <submittedName>
        <fullName evidence="1">Uncharacterized protein</fullName>
    </submittedName>
</protein>
<feature type="non-terminal residue" evidence="1">
    <location>
        <position position="70"/>
    </location>
</feature>
<keyword evidence="2" id="KW-1185">Reference proteome</keyword>
<comment type="caution">
    <text evidence="1">The sequence shown here is derived from an EMBL/GenBank/DDBJ whole genome shotgun (WGS) entry which is preliminary data.</text>
</comment>
<dbReference type="AlphaFoldDB" id="A0A392U478"/>
<accession>A0A392U478</accession>
<dbReference type="Proteomes" id="UP000265520">
    <property type="component" value="Unassembled WGS sequence"/>
</dbReference>
<dbReference type="EMBL" id="LXQA010711408">
    <property type="protein sequence ID" value="MCI67196.1"/>
    <property type="molecule type" value="Genomic_DNA"/>
</dbReference>
<sequence>MVSRSRFKWDLDLADNLEWESSRRMESSTVVDVIIIYLKTRWRIVEICLEISVTRSRKILKKMLLTALGA</sequence>
<evidence type="ECO:0000313" key="1">
    <source>
        <dbReference type="EMBL" id="MCI67196.1"/>
    </source>
</evidence>
<evidence type="ECO:0000313" key="2">
    <source>
        <dbReference type="Proteomes" id="UP000265520"/>
    </source>
</evidence>
<proteinExistence type="predicted"/>
<reference evidence="1 2" key="1">
    <citation type="journal article" date="2018" name="Front. Plant Sci.">
        <title>Red Clover (Trifolium pratense) and Zigzag Clover (T. medium) - A Picture of Genomic Similarities and Differences.</title>
        <authorList>
            <person name="Dluhosova J."/>
            <person name="Istvanek J."/>
            <person name="Nedelnik J."/>
            <person name="Repkova J."/>
        </authorList>
    </citation>
    <scope>NUCLEOTIDE SEQUENCE [LARGE SCALE GENOMIC DNA]</scope>
    <source>
        <strain evidence="2">cv. 10/8</strain>
        <tissue evidence="1">Leaf</tissue>
    </source>
</reference>
<name>A0A392U478_9FABA</name>